<dbReference type="Proteomes" id="UP000694844">
    <property type="component" value="Chromosome 7"/>
</dbReference>
<feature type="transmembrane region" description="Helical" evidence="1">
    <location>
        <begin position="126"/>
        <end position="152"/>
    </location>
</feature>
<dbReference type="AlphaFoldDB" id="A0A8B8AT30"/>
<keyword evidence="1" id="KW-0472">Membrane</keyword>
<keyword evidence="1" id="KW-0812">Transmembrane</keyword>
<keyword evidence="2" id="KW-0732">Signal</keyword>
<sequence length="171" mass="19305">MDVTSFFLLIAFHFESHTSQECPQSDGSFACCYGHVWSLKQEKCIPCMDGYIGVNCTQPCPDFFYGKHCTSRCNCSIEWCNNVYGCRVLQDSTTELHVQQSLPTRQAQTKSTYSVKCHERRKQKGFPAFAVAVICACLISLFASFMIVYIVLHCYMISHEPAHMSSPVDVA</sequence>
<evidence type="ECO:0000256" key="2">
    <source>
        <dbReference type="SAM" id="SignalP"/>
    </source>
</evidence>
<dbReference type="GeneID" id="111104607"/>
<evidence type="ECO:0000313" key="4">
    <source>
        <dbReference type="RefSeq" id="XP_022294340.1"/>
    </source>
</evidence>
<feature type="signal peptide" evidence="2">
    <location>
        <begin position="1"/>
        <end position="20"/>
    </location>
</feature>
<accession>A0A8B8AT30</accession>
<keyword evidence="3" id="KW-1185">Reference proteome</keyword>
<protein>
    <submittedName>
        <fullName evidence="4">Multiple epidermal growth factor-like domains protein 10</fullName>
    </submittedName>
</protein>
<evidence type="ECO:0000256" key="1">
    <source>
        <dbReference type="SAM" id="Phobius"/>
    </source>
</evidence>
<dbReference type="KEGG" id="cvn:111104607"/>
<evidence type="ECO:0000313" key="3">
    <source>
        <dbReference type="Proteomes" id="UP000694844"/>
    </source>
</evidence>
<keyword evidence="1" id="KW-1133">Transmembrane helix</keyword>
<feature type="chain" id="PRO_5033995843" evidence="2">
    <location>
        <begin position="21"/>
        <end position="171"/>
    </location>
</feature>
<dbReference type="RefSeq" id="XP_022294340.1">
    <property type="nucleotide sequence ID" value="XM_022438632.1"/>
</dbReference>
<gene>
    <name evidence="4" type="primary">LOC111104607</name>
</gene>
<dbReference type="Gene3D" id="2.170.300.10">
    <property type="entry name" value="Tie2 ligand-binding domain superfamily"/>
    <property type="match status" value="1"/>
</dbReference>
<organism evidence="3 4">
    <name type="scientific">Crassostrea virginica</name>
    <name type="common">Eastern oyster</name>
    <dbReference type="NCBI Taxonomy" id="6565"/>
    <lineage>
        <taxon>Eukaryota</taxon>
        <taxon>Metazoa</taxon>
        <taxon>Spiralia</taxon>
        <taxon>Lophotrochozoa</taxon>
        <taxon>Mollusca</taxon>
        <taxon>Bivalvia</taxon>
        <taxon>Autobranchia</taxon>
        <taxon>Pteriomorphia</taxon>
        <taxon>Ostreida</taxon>
        <taxon>Ostreoidea</taxon>
        <taxon>Ostreidae</taxon>
        <taxon>Crassostrea</taxon>
    </lineage>
</organism>
<proteinExistence type="predicted"/>
<dbReference type="OrthoDB" id="6207553at2759"/>
<reference evidence="4" key="1">
    <citation type="submission" date="2025-08" db="UniProtKB">
        <authorList>
            <consortium name="RefSeq"/>
        </authorList>
    </citation>
    <scope>IDENTIFICATION</scope>
    <source>
        <tissue evidence="4">Whole sample</tissue>
    </source>
</reference>
<name>A0A8B8AT30_CRAVI</name>